<evidence type="ECO:0000256" key="2">
    <source>
        <dbReference type="ARBA" id="ARBA00022679"/>
    </source>
</evidence>
<keyword evidence="2" id="KW-0808">Transferase</keyword>
<dbReference type="Gene3D" id="3.40.1190.20">
    <property type="match status" value="1"/>
</dbReference>
<dbReference type="SUPFAM" id="SSF53613">
    <property type="entry name" value="Ribokinase-like"/>
    <property type="match status" value="1"/>
</dbReference>
<protein>
    <recommendedName>
        <fullName evidence="5">Carbohydrate kinase PfkB domain-containing protein</fullName>
    </recommendedName>
</protein>
<dbReference type="InterPro" id="IPR050306">
    <property type="entry name" value="PfkB_Carbo_kinase"/>
</dbReference>
<dbReference type="Pfam" id="PF00294">
    <property type="entry name" value="PfkB"/>
    <property type="match status" value="1"/>
</dbReference>
<dbReference type="GO" id="GO:0016301">
    <property type="term" value="F:kinase activity"/>
    <property type="evidence" value="ECO:0007669"/>
    <property type="project" value="UniProtKB-KW"/>
</dbReference>
<feature type="region of interest" description="Disordered" evidence="4">
    <location>
        <begin position="1"/>
        <end position="49"/>
    </location>
</feature>
<accession>A0A6J4UIM3</accession>
<name>A0A6J4UIM3_9BACT</name>
<evidence type="ECO:0000256" key="1">
    <source>
        <dbReference type="ARBA" id="ARBA00010688"/>
    </source>
</evidence>
<feature type="compositionally biased region" description="Polar residues" evidence="4">
    <location>
        <begin position="16"/>
        <end position="27"/>
    </location>
</feature>
<feature type="domain" description="Carbohydrate kinase PfkB" evidence="5">
    <location>
        <begin position="240"/>
        <end position="323"/>
    </location>
</feature>
<comment type="similarity">
    <text evidence="1">Belongs to the carbohydrate kinase PfkB family.</text>
</comment>
<evidence type="ECO:0000256" key="4">
    <source>
        <dbReference type="SAM" id="MobiDB-lite"/>
    </source>
</evidence>
<keyword evidence="3" id="KW-0418">Kinase</keyword>
<reference evidence="6" key="1">
    <citation type="submission" date="2020-02" db="EMBL/GenBank/DDBJ databases">
        <authorList>
            <person name="Meier V. D."/>
        </authorList>
    </citation>
    <scope>NUCLEOTIDE SEQUENCE</scope>
    <source>
        <strain evidence="6">AVDCRST_MAG87</strain>
    </source>
</reference>
<gene>
    <name evidence="6" type="ORF">AVDCRST_MAG87-657</name>
</gene>
<dbReference type="InterPro" id="IPR029056">
    <property type="entry name" value="Ribokinase-like"/>
</dbReference>
<evidence type="ECO:0000256" key="3">
    <source>
        <dbReference type="ARBA" id="ARBA00022777"/>
    </source>
</evidence>
<feature type="compositionally biased region" description="Basic and acidic residues" evidence="4">
    <location>
        <begin position="1"/>
        <end position="12"/>
    </location>
</feature>
<proteinExistence type="inferred from homology"/>
<dbReference type="AlphaFoldDB" id="A0A6J4UIM3"/>
<evidence type="ECO:0000313" key="6">
    <source>
        <dbReference type="EMBL" id="CAA9548340.1"/>
    </source>
</evidence>
<dbReference type="EMBL" id="CADCWJ010000160">
    <property type="protein sequence ID" value="CAA9548340.1"/>
    <property type="molecule type" value="Genomic_DNA"/>
</dbReference>
<evidence type="ECO:0000259" key="5">
    <source>
        <dbReference type="Pfam" id="PF00294"/>
    </source>
</evidence>
<dbReference type="PANTHER" id="PTHR43085">
    <property type="entry name" value="HEXOKINASE FAMILY MEMBER"/>
    <property type="match status" value="1"/>
</dbReference>
<organism evidence="6">
    <name type="scientific">uncultured Thermomicrobiales bacterium</name>
    <dbReference type="NCBI Taxonomy" id="1645740"/>
    <lineage>
        <taxon>Bacteria</taxon>
        <taxon>Pseudomonadati</taxon>
        <taxon>Thermomicrobiota</taxon>
        <taxon>Thermomicrobia</taxon>
        <taxon>Thermomicrobiales</taxon>
        <taxon>environmental samples</taxon>
    </lineage>
</organism>
<dbReference type="InterPro" id="IPR011611">
    <property type="entry name" value="PfkB_dom"/>
</dbReference>
<sequence>MTDTTDGKHDTPPETPSGSSANGTSMRGSKRGRKPLVRKPLGKPGRGGIQLTRTPDYLVVGHICADLQPDGSYVLGGTALYSAIAAARLGARVAVLTRGVFGRKVAGMTIPSLDMLAEEEISIIVQEADLPTVFINEYQADRRVQTVPHWAGPIDLRGLPPHWRNAKVIHLGPVADEVDPRATSGLTARFLGITPQGWMRDWPRETGGKVKHIPLKLPGDLLSRIDCAIVSIEEIAYARDVVTEVGNRRLGVVTQGADGARIIAGGQRFELPGYNVPIRDLTGAGDVFAAAFFLKASDRTISADKAGRFANAVAGLSLGQVGAFGIPELSEFEEFLAR</sequence>
<dbReference type="PANTHER" id="PTHR43085:SF57">
    <property type="entry name" value="CARBOHYDRATE KINASE PFKB DOMAIN-CONTAINING PROTEIN"/>
    <property type="match status" value="1"/>
</dbReference>
<feature type="compositionally biased region" description="Basic residues" evidence="4">
    <location>
        <begin position="28"/>
        <end position="41"/>
    </location>
</feature>